<dbReference type="AlphaFoldDB" id="A0AAV7R2V6"/>
<sequence length="85" mass="9037">MSALASGERAADHVLAREPTWLQLGPQARARSQTLKPTEAPGPAGAITSQTPDFLPLVDPKQRAHCTLRTPAAAIPLQIKRGCKC</sequence>
<comment type="caution">
    <text evidence="2">The sequence shown here is derived from an EMBL/GenBank/DDBJ whole genome shotgun (WGS) entry which is preliminary data.</text>
</comment>
<dbReference type="EMBL" id="JANPWB010000010">
    <property type="protein sequence ID" value="KAJ1147087.1"/>
    <property type="molecule type" value="Genomic_DNA"/>
</dbReference>
<proteinExistence type="predicted"/>
<feature type="region of interest" description="Disordered" evidence="1">
    <location>
        <begin position="28"/>
        <end position="53"/>
    </location>
</feature>
<evidence type="ECO:0000313" key="2">
    <source>
        <dbReference type="EMBL" id="KAJ1147087.1"/>
    </source>
</evidence>
<reference evidence="2" key="1">
    <citation type="journal article" date="2022" name="bioRxiv">
        <title>Sequencing and chromosome-scale assembly of the giantPleurodeles waltlgenome.</title>
        <authorList>
            <person name="Brown T."/>
            <person name="Elewa A."/>
            <person name="Iarovenko S."/>
            <person name="Subramanian E."/>
            <person name="Araus A.J."/>
            <person name="Petzold A."/>
            <person name="Susuki M."/>
            <person name="Suzuki K.-i.T."/>
            <person name="Hayashi T."/>
            <person name="Toyoda A."/>
            <person name="Oliveira C."/>
            <person name="Osipova E."/>
            <person name="Leigh N.D."/>
            <person name="Simon A."/>
            <person name="Yun M.H."/>
        </authorList>
    </citation>
    <scope>NUCLEOTIDE SEQUENCE</scope>
    <source>
        <strain evidence="2">20211129_DDA</strain>
        <tissue evidence="2">Liver</tissue>
    </source>
</reference>
<evidence type="ECO:0000256" key="1">
    <source>
        <dbReference type="SAM" id="MobiDB-lite"/>
    </source>
</evidence>
<gene>
    <name evidence="2" type="ORF">NDU88_013334</name>
</gene>
<name>A0AAV7R2V6_PLEWA</name>
<accession>A0AAV7R2V6</accession>
<dbReference type="Proteomes" id="UP001066276">
    <property type="component" value="Chromosome 6"/>
</dbReference>
<keyword evidence="3" id="KW-1185">Reference proteome</keyword>
<protein>
    <submittedName>
        <fullName evidence="2">Uncharacterized protein</fullName>
    </submittedName>
</protein>
<evidence type="ECO:0000313" key="3">
    <source>
        <dbReference type="Proteomes" id="UP001066276"/>
    </source>
</evidence>
<organism evidence="2 3">
    <name type="scientific">Pleurodeles waltl</name>
    <name type="common">Iberian ribbed newt</name>
    <dbReference type="NCBI Taxonomy" id="8319"/>
    <lineage>
        <taxon>Eukaryota</taxon>
        <taxon>Metazoa</taxon>
        <taxon>Chordata</taxon>
        <taxon>Craniata</taxon>
        <taxon>Vertebrata</taxon>
        <taxon>Euteleostomi</taxon>
        <taxon>Amphibia</taxon>
        <taxon>Batrachia</taxon>
        <taxon>Caudata</taxon>
        <taxon>Salamandroidea</taxon>
        <taxon>Salamandridae</taxon>
        <taxon>Pleurodelinae</taxon>
        <taxon>Pleurodeles</taxon>
    </lineage>
</organism>